<dbReference type="RefSeq" id="WP_224794103.1">
    <property type="nucleotide sequence ID" value="NZ_CABVHU010000008.1"/>
</dbReference>
<evidence type="ECO:0000313" key="1">
    <source>
        <dbReference type="EMBL" id="VVO08888.1"/>
    </source>
</evidence>
<dbReference type="Proteomes" id="UP000409037">
    <property type="component" value="Unassembled WGS sequence"/>
</dbReference>
<dbReference type="EMBL" id="CABVHU010000008">
    <property type="protein sequence ID" value="VVO08888.1"/>
    <property type="molecule type" value="Genomic_DNA"/>
</dbReference>
<proteinExistence type="predicted"/>
<organism evidence="1 2">
    <name type="scientific">Pseudomonas fluorescens</name>
    <dbReference type="NCBI Taxonomy" id="294"/>
    <lineage>
        <taxon>Bacteria</taxon>
        <taxon>Pseudomonadati</taxon>
        <taxon>Pseudomonadota</taxon>
        <taxon>Gammaproteobacteria</taxon>
        <taxon>Pseudomonadales</taxon>
        <taxon>Pseudomonadaceae</taxon>
        <taxon>Pseudomonas</taxon>
    </lineage>
</organism>
<protein>
    <submittedName>
        <fullName evidence="1">Uncharacterized protein</fullName>
    </submittedName>
</protein>
<dbReference type="AlphaFoldDB" id="A0A5E7D471"/>
<evidence type="ECO:0000313" key="2">
    <source>
        <dbReference type="Proteomes" id="UP000409037"/>
    </source>
</evidence>
<sequence>MNISRRGCRNRWCGGPRAGLSFVLFVLFVLLLLFAKVAKAEVHNIEATFQPDSSHPQKNQFKNQTPSEGFCQQIPQACEPSGLFSLIARIPFTANAPILANHVDPRLGGMAKVPSDWRDVVVTHASGDTRKVQIRIAGIGHETAFPLSVGEMTGGGGWDVLWEGGGWLIAPAPCQGVGWASAGAHGYNSFWKVPEGAGVCSKKAKFDIPLAMRYQYFVYAYELRTPDPLKMVAGEYTGTIIYTVGPGQDFDMGDVMIPSDSLLTLNFLLGVTHTLKVDLPPGSNRVILEPQGGWQRWLLQNRKPVRLYRDQTFNISASSRFTMKLECGLDLEPGCGIRDSTGRYAAVVDVSVSLPDGLTDDSGQPVRRMPLSRSVTPAFQPGIYVDRKPGTLHFEINQRYTEWLIDAQRQHYQGNITVIWDSQV</sequence>
<reference evidence="1 2" key="1">
    <citation type="submission" date="2019-09" db="EMBL/GenBank/DDBJ databases">
        <authorList>
            <person name="Chandra G."/>
            <person name="Truman W A."/>
        </authorList>
    </citation>
    <scope>NUCLEOTIDE SEQUENCE [LARGE SCALE GENOMIC DNA]</scope>
    <source>
        <strain evidence="1">PS833</strain>
    </source>
</reference>
<gene>
    <name evidence="1" type="ORF">PS833_03260</name>
</gene>
<name>A0A5E7D471_PSEFL</name>
<accession>A0A5E7D471</accession>